<organism evidence="5 6">
    <name type="scientific">Amycolatopsis saalfeldensis</name>
    <dbReference type="NCBI Taxonomy" id="394193"/>
    <lineage>
        <taxon>Bacteria</taxon>
        <taxon>Bacillati</taxon>
        <taxon>Actinomycetota</taxon>
        <taxon>Actinomycetes</taxon>
        <taxon>Pseudonocardiales</taxon>
        <taxon>Pseudonocardiaceae</taxon>
        <taxon>Amycolatopsis</taxon>
    </lineage>
</organism>
<keyword evidence="3" id="KW-0378">Hydrolase</keyword>
<dbReference type="Gene3D" id="2.30.42.10">
    <property type="match status" value="1"/>
</dbReference>
<dbReference type="Pfam" id="PF00595">
    <property type="entry name" value="PDZ"/>
    <property type="match status" value="1"/>
</dbReference>
<dbReference type="InterPro" id="IPR036034">
    <property type="entry name" value="PDZ_sf"/>
</dbReference>
<evidence type="ECO:0000313" key="6">
    <source>
        <dbReference type="Proteomes" id="UP000198582"/>
    </source>
</evidence>
<dbReference type="SUPFAM" id="SSF50156">
    <property type="entry name" value="PDZ domain-like"/>
    <property type="match status" value="1"/>
</dbReference>
<dbReference type="InterPro" id="IPR001940">
    <property type="entry name" value="Peptidase_S1C"/>
</dbReference>
<dbReference type="InterPro" id="IPR001478">
    <property type="entry name" value="PDZ"/>
</dbReference>
<feature type="domain" description="PDZ" evidence="4">
    <location>
        <begin position="263"/>
        <end position="338"/>
    </location>
</feature>
<dbReference type="PANTHER" id="PTHR22939">
    <property type="entry name" value="SERINE PROTEASE FAMILY S1C HTRA-RELATED"/>
    <property type="match status" value="1"/>
</dbReference>
<dbReference type="Gene3D" id="2.40.10.120">
    <property type="match status" value="1"/>
</dbReference>
<dbReference type="GO" id="GO:0006508">
    <property type="term" value="P:proteolysis"/>
    <property type="evidence" value="ECO:0007669"/>
    <property type="project" value="UniProtKB-KW"/>
</dbReference>
<accession>A0A1H8Q2H1</accession>
<evidence type="ECO:0000256" key="2">
    <source>
        <dbReference type="ARBA" id="ARBA00022670"/>
    </source>
</evidence>
<name>A0A1H8Q2H1_9PSEU</name>
<dbReference type="STRING" id="394193.SAMN04489732_101171"/>
<dbReference type="SUPFAM" id="SSF50494">
    <property type="entry name" value="Trypsin-like serine proteases"/>
    <property type="match status" value="1"/>
</dbReference>
<evidence type="ECO:0000256" key="1">
    <source>
        <dbReference type="ARBA" id="ARBA00010541"/>
    </source>
</evidence>
<gene>
    <name evidence="5" type="ORF">SAMN04489732_101171</name>
</gene>
<dbReference type="PROSITE" id="PS50106">
    <property type="entry name" value="PDZ"/>
    <property type="match status" value="1"/>
</dbReference>
<proteinExistence type="inferred from homology"/>
<dbReference type="EMBL" id="FOEF01000001">
    <property type="protein sequence ID" value="SEO48181.1"/>
    <property type="molecule type" value="Genomic_DNA"/>
</dbReference>
<evidence type="ECO:0000259" key="4">
    <source>
        <dbReference type="PROSITE" id="PS50106"/>
    </source>
</evidence>
<protein>
    <submittedName>
        <fullName evidence="5">Serine protease, S1-C subfamily, contains C-terminal PDZ domain</fullName>
    </submittedName>
</protein>
<keyword evidence="2 5" id="KW-0645">Protease</keyword>
<dbReference type="RefSeq" id="WP_245787074.1">
    <property type="nucleotide sequence ID" value="NZ_FOEF01000001.1"/>
</dbReference>
<keyword evidence="6" id="KW-1185">Reference proteome</keyword>
<dbReference type="Pfam" id="PF13365">
    <property type="entry name" value="Trypsin_2"/>
    <property type="match status" value="1"/>
</dbReference>
<evidence type="ECO:0000256" key="3">
    <source>
        <dbReference type="ARBA" id="ARBA00022801"/>
    </source>
</evidence>
<evidence type="ECO:0000313" key="5">
    <source>
        <dbReference type="EMBL" id="SEO48181.1"/>
    </source>
</evidence>
<dbReference type="SMART" id="SM00228">
    <property type="entry name" value="PDZ"/>
    <property type="match status" value="1"/>
</dbReference>
<dbReference type="PANTHER" id="PTHR22939:SF129">
    <property type="entry name" value="SERINE PROTEASE HTRA2, MITOCHONDRIAL"/>
    <property type="match status" value="1"/>
</dbReference>
<dbReference type="InterPro" id="IPR009003">
    <property type="entry name" value="Peptidase_S1_PA"/>
</dbReference>
<dbReference type="PRINTS" id="PR00834">
    <property type="entry name" value="PROTEASES2C"/>
</dbReference>
<dbReference type="GO" id="GO:0004252">
    <property type="term" value="F:serine-type endopeptidase activity"/>
    <property type="evidence" value="ECO:0007669"/>
    <property type="project" value="InterPro"/>
</dbReference>
<dbReference type="Proteomes" id="UP000198582">
    <property type="component" value="Unassembled WGS sequence"/>
</dbReference>
<dbReference type="AlphaFoldDB" id="A0A1H8Q2H1"/>
<reference evidence="6" key="1">
    <citation type="submission" date="2016-10" db="EMBL/GenBank/DDBJ databases">
        <authorList>
            <person name="Varghese N."/>
            <person name="Submissions S."/>
        </authorList>
    </citation>
    <scope>NUCLEOTIDE SEQUENCE [LARGE SCALE GENOMIC DNA]</scope>
    <source>
        <strain evidence="6">DSM 44993</strain>
    </source>
</reference>
<sequence>MRAFGISAVVLVLAVLAGVALGHYAQGTAPAPVSEARAVPANLDVAAVAAKVSPALVNIEVQLGLEQGGAAGTGIVLSADGLVLTNNHVVEGAATVRATDIGNGRAYSAVVLGYDRSHDIAVLKLDGASGLAAAQLGDSAKVVAGDGVVALGNAGGLGGQPIVSPGRVTALGQSITASDETTGATETLTDLIQVDADIQSGDSGGSLADAQGRVIGVDTAAGAGYQFEEGQRAHEGFAIPINRAAAIAAQIVAGRASPTVHIGPSAFLGLTVVDGGNGSGALIKSLVAGGPAAKVGLKPDLLVVAIDGQPVRSATALITVMDTRHPGDRLKVTVAGQGGQQATATVVPESGPVG</sequence>
<comment type="similarity">
    <text evidence="1">Belongs to the peptidase S1C family.</text>
</comment>